<evidence type="ECO:0000313" key="2">
    <source>
        <dbReference type="Proteomes" id="UP000325081"/>
    </source>
</evidence>
<dbReference type="AlphaFoldDB" id="A0A5A7RKE5"/>
<keyword evidence="1" id="KW-0240">DNA-directed RNA polymerase</keyword>
<protein>
    <submittedName>
        <fullName evidence="1">DNA-directed RNA polymerase subunit beta</fullName>
    </submittedName>
</protein>
<reference evidence="2" key="1">
    <citation type="journal article" date="2019" name="Curr. Biol.">
        <title>Genome Sequence of Striga asiatica Provides Insight into the Evolution of Plant Parasitism.</title>
        <authorList>
            <person name="Yoshida S."/>
            <person name="Kim S."/>
            <person name="Wafula E.K."/>
            <person name="Tanskanen J."/>
            <person name="Kim Y.M."/>
            <person name="Honaas L."/>
            <person name="Yang Z."/>
            <person name="Spallek T."/>
            <person name="Conn C.E."/>
            <person name="Ichihashi Y."/>
            <person name="Cheong K."/>
            <person name="Cui S."/>
            <person name="Der J.P."/>
            <person name="Gundlach H."/>
            <person name="Jiao Y."/>
            <person name="Hori C."/>
            <person name="Ishida J.K."/>
            <person name="Kasahara H."/>
            <person name="Kiba T."/>
            <person name="Kim M.S."/>
            <person name="Koo N."/>
            <person name="Laohavisit A."/>
            <person name="Lee Y.H."/>
            <person name="Lumba S."/>
            <person name="McCourt P."/>
            <person name="Mortimer J.C."/>
            <person name="Mutuku J.M."/>
            <person name="Nomura T."/>
            <person name="Sasaki-Sekimoto Y."/>
            <person name="Seto Y."/>
            <person name="Wang Y."/>
            <person name="Wakatake T."/>
            <person name="Sakakibara H."/>
            <person name="Demura T."/>
            <person name="Yamaguchi S."/>
            <person name="Yoneyama K."/>
            <person name="Manabe R.I."/>
            <person name="Nelson D.C."/>
            <person name="Schulman A.H."/>
            <person name="Timko M.P."/>
            <person name="dePamphilis C.W."/>
            <person name="Choi D."/>
            <person name="Shirasu K."/>
        </authorList>
    </citation>
    <scope>NUCLEOTIDE SEQUENCE [LARGE SCALE GENOMIC DNA]</scope>
    <source>
        <strain evidence="2">cv. UVA1</strain>
    </source>
</reference>
<keyword evidence="2" id="KW-1185">Reference proteome</keyword>
<proteinExistence type="predicted"/>
<evidence type="ECO:0000313" key="1">
    <source>
        <dbReference type="EMBL" id="GER57588.1"/>
    </source>
</evidence>
<organism evidence="1 2">
    <name type="scientific">Striga asiatica</name>
    <name type="common">Asiatic witchweed</name>
    <name type="synonym">Buchnera asiatica</name>
    <dbReference type="NCBI Taxonomy" id="4170"/>
    <lineage>
        <taxon>Eukaryota</taxon>
        <taxon>Viridiplantae</taxon>
        <taxon>Streptophyta</taxon>
        <taxon>Embryophyta</taxon>
        <taxon>Tracheophyta</taxon>
        <taxon>Spermatophyta</taxon>
        <taxon>Magnoliopsida</taxon>
        <taxon>eudicotyledons</taxon>
        <taxon>Gunneridae</taxon>
        <taxon>Pentapetalae</taxon>
        <taxon>asterids</taxon>
        <taxon>lamiids</taxon>
        <taxon>Lamiales</taxon>
        <taxon>Orobanchaceae</taxon>
        <taxon>Buchnereae</taxon>
        <taxon>Striga</taxon>
    </lineage>
</organism>
<keyword evidence="1" id="KW-0804">Transcription</keyword>
<sequence length="105" mass="12289">MALGFIPNQLRIYRKNRVRKRISNLQRKIWDYRFSVEGTVGFADMYMLPEPRRQHQSHVGLNGQTGWHWSAGNVVNAWSCKIPKGWVSNCQSRKVVTETQKSKRS</sequence>
<accession>A0A5A7RKE5</accession>
<gene>
    <name evidence="1" type="ORF">STAS_35414</name>
</gene>
<dbReference type="GO" id="GO:0000428">
    <property type="term" value="C:DNA-directed RNA polymerase complex"/>
    <property type="evidence" value="ECO:0007669"/>
    <property type="project" value="UniProtKB-KW"/>
</dbReference>
<dbReference type="EMBL" id="BKCP01013403">
    <property type="protein sequence ID" value="GER57588.1"/>
    <property type="molecule type" value="Genomic_DNA"/>
</dbReference>
<dbReference type="Proteomes" id="UP000325081">
    <property type="component" value="Unassembled WGS sequence"/>
</dbReference>
<name>A0A5A7RKE5_STRAF</name>
<comment type="caution">
    <text evidence="1">The sequence shown here is derived from an EMBL/GenBank/DDBJ whole genome shotgun (WGS) entry which is preliminary data.</text>
</comment>